<dbReference type="InterPro" id="IPR002299">
    <property type="entry name" value="Porin_Neis"/>
</dbReference>
<keyword evidence="14" id="KW-1185">Reference proteome</keyword>
<dbReference type="PANTHER" id="PTHR34501">
    <property type="entry name" value="PROTEIN YDDL-RELATED"/>
    <property type="match status" value="1"/>
</dbReference>
<evidence type="ECO:0000256" key="8">
    <source>
        <dbReference type="ARBA" id="ARBA00023114"/>
    </source>
</evidence>
<dbReference type="STRING" id="1122156.SAMN02745117_02690"/>
<proteinExistence type="predicted"/>
<dbReference type="GO" id="GO:0009279">
    <property type="term" value="C:cell outer membrane"/>
    <property type="evidence" value="ECO:0007669"/>
    <property type="project" value="UniProtKB-SubCell"/>
</dbReference>
<dbReference type="CDD" id="cd00342">
    <property type="entry name" value="gram_neg_porins"/>
    <property type="match status" value="1"/>
</dbReference>
<name>A0A1M5EX47_9BURK</name>
<evidence type="ECO:0000256" key="10">
    <source>
        <dbReference type="ARBA" id="ARBA00023237"/>
    </source>
</evidence>
<evidence type="ECO:0000256" key="6">
    <source>
        <dbReference type="ARBA" id="ARBA00022729"/>
    </source>
</evidence>
<dbReference type="PRINTS" id="PR00184">
    <property type="entry name" value="NEISSPPORIN"/>
</dbReference>
<dbReference type="Pfam" id="PF13609">
    <property type="entry name" value="Porin_4"/>
    <property type="match status" value="1"/>
</dbReference>
<keyword evidence="3" id="KW-0813">Transport</keyword>
<evidence type="ECO:0000256" key="11">
    <source>
        <dbReference type="SAM" id="SignalP"/>
    </source>
</evidence>
<keyword evidence="6 11" id="KW-0732">Signal</keyword>
<comment type="subcellular location">
    <subcellularLocation>
        <location evidence="1">Cell outer membrane</location>
        <topology evidence="1">Multi-pass membrane protein</topology>
    </subcellularLocation>
</comment>
<keyword evidence="9" id="KW-0472">Membrane</keyword>
<dbReference type="RefSeq" id="WP_073357185.1">
    <property type="nucleotide sequence ID" value="NZ_FQUZ01000046.1"/>
</dbReference>
<feature type="chain" id="PRO_5011957190" evidence="11">
    <location>
        <begin position="34"/>
        <end position="338"/>
    </location>
</feature>
<feature type="signal peptide" evidence="11">
    <location>
        <begin position="1"/>
        <end position="33"/>
    </location>
</feature>
<evidence type="ECO:0000256" key="1">
    <source>
        <dbReference type="ARBA" id="ARBA00004571"/>
    </source>
</evidence>
<dbReference type="GO" id="GO:0015288">
    <property type="term" value="F:porin activity"/>
    <property type="evidence" value="ECO:0007669"/>
    <property type="project" value="UniProtKB-KW"/>
</dbReference>
<keyword evidence="8" id="KW-0626">Porin</keyword>
<evidence type="ECO:0000256" key="4">
    <source>
        <dbReference type="ARBA" id="ARBA00022452"/>
    </source>
</evidence>
<dbReference type="PANTHER" id="PTHR34501:SF9">
    <property type="entry name" value="MAJOR OUTER MEMBRANE PROTEIN P.IA"/>
    <property type="match status" value="1"/>
</dbReference>
<evidence type="ECO:0000256" key="3">
    <source>
        <dbReference type="ARBA" id="ARBA00022448"/>
    </source>
</evidence>
<dbReference type="GO" id="GO:0006811">
    <property type="term" value="P:monoatomic ion transport"/>
    <property type="evidence" value="ECO:0007669"/>
    <property type="project" value="UniProtKB-KW"/>
</dbReference>
<evidence type="ECO:0000313" key="13">
    <source>
        <dbReference type="EMBL" id="SHF83840.1"/>
    </source>
</evidence>
<evidence type="ECO:0000256" key="7">
    <source>
        <dbReference type="ARBA" id="ARBA00023065"/>
    </source>
</evidence>
<protein>
    <submittedName>
        <fullName evidence="13">Outer membrane protein (Porin)</fullName>
    </submittedName>
</protein>
<evidence type="ECO:0000259" key="12">
    <source>
        <dbReference type="Pfam" id="PF13609"/>
    </source>
</evidence>
<dbReference type="InterPro" id="IPR050298">
    <property type="entry name" value="Gram-neg_bact_OMP"/>
</dbReference>
<gene>
    <name evidence="13" type="ORF">SAMN02745117_02690</name>
</gene>
<dbReference type="OrthoDB" id="6975458at2"/>
<accession>A0A1M5EX47</accession>
<dbReference type="Proteomes" id="UP000184327">
    <property type="component" value="Unassembled WGS sequence"/>
</dbReference>
<keyword evidence="10" id="KW-0998">Cell outer membrane</keyword>
<reference evidence="13 14" key="1">
    <citation type="submission" date="2016-11" db="EMBL/GenBank/DDBJ databases">
        <authorList>
            <person name="Jaros S."/>
            <person name="Januszkiewicz K."/>
            <person name="Wedrychowicz H."/>
        </authorList>
    </citation>
    <scope>NUCLEOTIDE SEQUENCE [LARGE SCALE GENOMIC DNA]</scope>
    <source>
        <strain evidence="13 14">DSM 16112</strain>
    </source>
</reference>
<evidence type="ECO:0000256" key="5">
    <source>
        <dbReference type="ARBA" id="ARBA00022692"/>
    </source>
</evidence>
<organism evidence="13 14">
    <name type="scientific">Lampropedia hyalina DSM 16112</name>
    <dbReference type="NCBI Taxonomy" id="1122156"/>
    <lineage>
        <taxon>Bacteria</taxon>
        <taxon>Pseudomonadati</taxon>
        <taxon>Pseudomonadota</taxon>
        <taxon>Betaproteobacteria</taxon>
        <taxon>Burkholderiales</taxon>
        <taxon>Comamonadaceae</taxon>
        <taxon>Lampropedia</taxon>
    </lineage>
</organism>
<evidence type="ECO:0000313" key="14">
    <source>
        <dbReference type="Proteomes" id="UP000184327"/>
    </source>
</evidence>
<keyword evidence="4" id="KW-1134">Transmembrane beta strand</keyword>
<dbReference type="EMBL" id="FQUZ01000046">
    <property type="protein sequence ID" value="SHF83840.1"/>
    <property type="molecule type" value="Genomic_DNA"/>
</dbReference>
<evidence type="ECO:0000256" key="2">
    <source>
        <dbReference type="ARBA" id="ARBA00011233"/>
    </source>
</evidence>
<dbReference type="InterPro" id="IPR033900">
    <property type="entry name" value="Gram_neg_porin_domain"/>
</dbReference>
<dbReference type="Gene3D" id="2.40.160.10">
    <property type="entry name" value="Porin"/>
    <property type="match status" value="1"/>
</dbReference>
<dbReference type="AlphaFoldDB" id="A0A1M5EX47"/>
<evidence type="ECO:0000256" key="9">
    <source>
        <dbReference type="ARBA" id="ARBA00023136"/>
    </source>
</evidence>
<feature type="domain" description="Porin" evidence="12">
    <location>
        <begin position="21"/>
        <end position="310"/>
    </location>
</feature>
<dbReference type="GO" id="GO:0046930">
    <property type="term" value="C:pore complex"/>
    <property type="evidence" value="ECO:0007669"/>
    <property type="project" value="UniProtKB-KW"/>
</dbReference>
<keyword evidence="5" id="KW-0812">Transmembrane</keyword>
<dbReference type="SUPFAM" id="SSF56935">
    <property type="entry name" value="Porins"/>
    <property type="match status" value="1"/>
</dbReference>
<sequence length="338" mass="36982">MAATIVRSGVCSSILPLVASVAVLAAWVPSAQAQGFVTLYGRVNTTVEHGKLSGESTTTQMRNNGSNLGFMGQEDLGNGLKAGFLYEMDIDSTTGAADDGYASQSELWLGGNWGRVRLGNYGGQSFKTIVEEVSLHNDNVGSSADFLFADVMPADHHVSYVTPELGGLVLELGFSSEDDRLRQDGVKKNAYELVANYDIGDWSLAGSYSEFGRAEQFAVRALYTLGDFQLGGYYQQDKNGWLDDAGKRDSYRLVGIYTLGHSEFHVNAGYADEYRNLADSDAMQWTLAWNYHLSKRTKLYALYTELDNSRNATYGADVGVSQGGQDFKVFAVGLRHYF</sequence>
<dbReference type="InterPro" id="IPR023614">
    <property type="entry name" value="Porin_dom_sf"/>
</dbReference>
<keyword evidence="7" id="KW-0406">Ion transport</keyword>
<comment type="subunit">
    <text evidence="2">Homotrimer.</text>
</comment>